<feature type="coiled-coil region" evidence="1">
    <location>
        <begin position="3"/>
        <end position="43"/>
    </location>
</feature>
<proteinExistence type="predicted"/>
<evidence type="ECO:0000256" key="1">
    <source>
        <dbReference type="SAM" id="Coils"/>
    </source>
</evidence>
<reference evidence="3" key="1">
    <citation type="journal article" date="2019" name="Int. J. Syst. Evol. Microbiol.">
        <title>The Global Catalogue of Microorganisms (GCM) 10K type strain sequencing project: providing services to taxonomists for standard genome sequencing and annotation.</title>
        <authorList>
            <consortium name="The Broad Institute Genomics Platform"/>
            <consortium name="The Broad Institute Genome Sequencing Center for Infectious Disease"/>
            <person name="Wu L."/>
            <person name="Ma J."/>
        </authorList>
    </citation>
    <scope>NUCLEOTIDE SEQUENCE [LARGE SCALE GENOMIC DNA]</scope>
    <source>
        <strain evidence="3">CGMCC 4.7139</strain>
    </source>
</reference>
<name>A0ABV9GFA8_9ACTN</name>
<gene>
    <name evidence="2" type="ORF">ACFO9E_28755</name>
</gene>
<keyword evidence="1" id="KW-0175">Coiled coil</keyword>
<keyword evidence="3" id="KW-1185">Reference proteome</keyword>
<evidence type="ECO:0000313" key="3">
    <source>
        <dbReference type="Proteomes" id="UP001595993"/>
    </source>
</evidence>
<dbReference type="Proteomes" id="UP001595993">
    <property type="component" value="Unassembled WGS sequence"/>
</dbReference>
<protein>
    <submittedName>
        <fullName evidence="2">Uncharacterized protein</fullName>
    </submittedName>
</protein>
<dbReference type="EMBL" id="JBHSFE010000027">
    <property type="protein sequence ID" value="MFC4611737.1"/>
    <property type="molecule type" value="Genomic_DNA"/>
</dbReference>
<organism evidence="2 3">
    <name type="scientific">Streptomyces maoxianensis</name>
    <dbReference type="NCBI Taxonomy" id="1459942"/>
    <lineage>
        <taxon>Bacteria</taxon>
        <taxon>Bacillati</taxon>
        <taxon>Actinomycetota</taxon>
        <taxon>Actinomycetes</taxon>
        <taxon>Kitasatosporales</taxon>
        <taxon>Streptomycetaceae</taxon>
        <taxon>Streptomyces</taxon>
    </lineage>
</organism>
<accession>A0ABV9GFA8</accession>
<evidence type="ECO:0000313" key="2">
    <source>
        <dbReference type="EMBL" id="MFC4611737.1"/>
    </source>
</evidence>
<sequence length="156" mass="16782">MTANTVEKARAAAERAAQELAKLEAQEAEKAAQEAAKREEAQAVKDRAFLERWEALDTELEDQASGNVADAIYNGVDAIQAVATIHIAHIKRGVIRARAREAYRRLNGEFPTGSFAMALGAGGITIAHTLEYAISDVAARHAADLADALDAEWLVK</sequence>
<dbReference type="RefSeq" id="WP_381201161.1">
    <property type="nucleotide sequence ID" value="NZ_JBHSFE010000027.1"/>
</dbReference>
<comment type="caution">
    <text evidence="2">The sequence shown here is derived from an EMBL/GenBank/DDBJ whole genome shotgun (WGS) entry which is preliminary data.</text>
</comment>